<dbReference type="Gene3D" id="3.80.10.10">
    <property type="entry name" value="Ribonuclease Inhibitor"/>
    <property type="match status" value="2"/>
</dbReference>
<gene>
    <name evidence="4" type="ORF">IFM89_007881</name>
</gene>
<reference evidence="4 5" key="1">
    <citation type="submission" date="2020-10" db="EMBL/GenBank/DDBJ databases">
        <title>The Coptis chinensis genome and diversification of protoberbering-type alkaloids.</title>
        <authorList>
            <person name="Wang B."/>
            <person name="Shu S."/>
            <person name="Song C."/>
            <person name="Liu Y."/>
        </authorList>
    </citation>
    <scope>NUCLEOTIDE SEQUENCE [LARGE SCALE GENOMIC DNA]</scope>
    <source>
        <strain evidence="4">HL-2020</strain>
        <tissue evidence="4">Leaf</tissue>
    </source>
</reference>
<protein>
    <submittedName>
        <fullName evidence="4">Uncharacterized protein</fullName>
    </submittedName>
</protein>
<dbReference type="Proteomes" id="UP000631114">
    <property type="component" value="Unassembled WGS sequence"/>
</dbReference>
<dbReference type="GO" id="GO:0005737">
    <property type="term" value="C:cytoplasm"/>
    <property type="evidence" value="ECO:0007669"/>
    <property type="project" value="TreeGrafter"/>
</dbReference>
<evidence type="ECO:0000256" key="1">
    <source>
        <dbReference type="ARBA" id="ARBA00022614"/>
    </source>
</evidence>
<evidence type="ECO:0000313" key="4">
    <source>
        <dbReference type="EMBL" id="KAF9596199.1"/>
    </source>
</evidence>
<comment type="caution">
    <text evidence="4">The sequence shown here is derived from an EMBL/GenBank/DDBJ whole genome shotgun (WGS) entry which is preliminary data.</text>
</comment>
<name>A0A835LLT3_9MAGN</name>
<dbReference type="InterPro" id="IPR032675">
    <property type="entry name" value="LRR_dom_sf"/>
</dbReference>
<dbReference type="AlphaFoldDB" id="A0A835LLT3"/>
<dbReference type="SMART" id="SM00365">
    <property type="entry name" value="LRR_SD22"/>
    <property type="match status" value="3"/>
</dbReference>
<dbReference type="OrthoDB" id="1705876at2759"/>
<dbReference type="PANTHER" id="PTHR15454:SF56">
    <property type="entry name" value="PROTEIN PHOSPHATASE 1 REGULATORY SUBUNIT 7-RELATED"/>
    <property type="match status" value="1"/>
</dbReference>
<dbReference type="InterPro" id="IPR001611">
    <property type="entry name" value="Leu-rich_rpt"/>
</dbReference>
<keyword evidence="2" id="KW-0677">Repeat</keyword>
<dbReference type="SUPFAM" id="SSF52058">
    <property type="entry name" value="L domain-like"/>
    <property type="match status" value="1"/>
</dbReference>
<dbReference type="EMBL" id="JADFTS010000007">
    <property type="protein sequence ID" value="KAF9596199.1"/>
    <property type="molecule type" value="Genomic_DNA"/>
</dbReference>
<evidence type="ECO:0000256" key="2">
    <source>
        <dbReference type="ARBA" id="ARBA00022737"/>
    </source>
</evidence>
<proteinExistence type="predicted"/>
<sequence length="341" mass="38672">MPTRHLPPTTPLPAEDMAGETRPLTEAEPPLSSRHYHPLLGYSVPTLRSLQSWKYVQLRGGEDDMGFLWSIGQGDQPHELLGISLDCHFILWRDSLTHDPVLSFKMGKQEVLRKWSSSLNAYLELVFRDNKLMKMPDVSIFKSLLVFDVSYNEIPSLNGVSKVSSTLKELHVSKNEVTKMEELDHLYNLHILKLGSNRLRLHVEFYPFPGLCCIGCHNGISKMEGLSTLVNLRILDISSNKLTVVDDIEKLTRQIFPNYMKTTRQFFPNLGKLILIHSHKTILATITTYAYISLVLRRLSAYSKVPPKLEVCSTKSDFEESETVGKNVMEVLLDSPSSNST</sequence>
<dbReference type="PROSITE" id="PS51450">
    <property type="entry name" value="LRR"/>
    <property type="match status" value="2"/>
</dbReference>
<evidence type="ECO:0000256" key="3">
    <source>
        <dbReference type="SAM" id="MobiDB-lite"/>
    </source>
</evidence>
<keyword evidence="5" id="KW-1185">Reference proteome</keyword>
<organism evidence="4 5">
    <name type="scientific">Coptis chinensis</name>
    <dbReference type="NCBI Taxonomy" id="261450"/>
    <lineage>
        <taxon>Eukaryota</taxon>
        <taxon>Viridiplantae</taxon>
        <taxon>Streptophyta</taxon>
        <taxon>Embryophyta</taxon>
        <taxon>Tracheophyta</taxon>
        <taxon>Spermatophyta</taxon>
        <taxon>Magnoliopsida</taxon>
        <taxon>Ranunculales</taxon>
        <taxon>Ranunculaceae</taxon>
        <taxon>Coptidoideae</taxon>
        <taxon>Coptis</taxon>
    </lineage>
</organism>
<dbReference type="PANTHER" id="PTHR15454">
    <property type="entry name" value="NISCHARIN RELATED"/>
    <property type="match status" value="1"/>
</dbReference>
<accession>A0A835LLT3</accession>
<evidence type="ECO:0000313" key="5">
    <source>
        <dbReference type="Proteomes" id="UP000631114"/>
    </source>
</evidence>
<feature type="region of interest" description="Disordered" evidence="3">
    <location>
        <begin position="1"/>
        <end position="30"/>
    </location>
</feature>
<keyword evidence="1" id="KW-0433">Leucine-rich repeat</keyword>